<dbReference type="RefSeq" id="WP_344309902.1">
    <property type="nucleotide sequence ID" value="NZ_BAAANY010000008.1"/>
</dbReference>
<proteinExistence type="predicted"/>
<keyword evidence="2" id="KW-1185">Reference proteome</keyword>
<organism evidence="1 2">
    <name type="scientific">Fodinicola feengrottensis</name>
    <dbReference type="NCBI Taxonomy" id="435914"/>
    <lineage>
        <taxon>Bacteria</taxon>
        <taxon>Bacillati</taxon>
        <taxon>Actinomycetota</taxon>
        <taxon>Actinomycetes</taxon>
        <taxon>Mycobacteriales</taxon>
        <taxon>Fodinicola</taxon>
    </lineage>
</organism>
<protein>
    <submittedName>
        <fullName evidence="1">Uncharacterized protein</fullName>
    </submittedName>
</protein>
<reference evidence="1 2" key="1">
    <citation type="journal article" date="2019" name="Int. J. Syst. Evol. Microbiol.">
        <title>The Global Catalogue of Microorganisms (GCM) 10K type strain sequencing project: providing services to taxonomists for standard genome sequencing and annotation.</title>
        <authorList>
            <consortium name="The Broad Institute Genomics Platform"/>
            <consortium name="The Broad Institute Genome Sequencing Center for Infectious Disease"/>
            <person name="Wu L."/>
            <person name="Ma J."/>
        </authorList>
    </citation>
    <scope>NUCLEOTIDE SEQUENCE [LARGE SCALE GENOMIC DNA]</scope>
    <source>
        <strain evidence="1 2">JCM 14718</strain>
    </source>
</reference>
<dbReference type="EMBL" id="BAAANY010000008">
    <property type="protein sequence ID" value="GAA1674313.1"/>
    <property type="molecule type" value="Genomic_DNA"/>
</dbReference>
<name>A0ABN2GNN8_9ACTN</name>
<sequence length="95" mass="9602">MTASALVEQTRRRLGPVGVFGAGAGALGGIPVAEERHFVAGVERLGYGSLGVGEGVGGKDVFARLGVALAETERLVLAAETLAELEKLAPAVMGE</sequence>
<dbReference type="Proteomes" id="UP001500618">
    <property type="component" value="Unassembled WGS sequence"/>
</dbReference>
<gene>
    <name evidence="1" type="ORF">GCM10009765_24610</name>
</gene>
<evidence type="ECO:0000313" key="1">
    <source>
        <dbReference type="EMBL" id="GAA1674313.1"/>
    </source>
</evidence>
<accession>A0ABN2GNN8</accession>
<evidence type="ECO:0000313" key="2">
    <source>
        <dbReference type="Proteomes" id="UP001500618"/>
    </source>
</evidence>
<comment type="caution">
    <text evidence="1">The sequence shown here is derived from an EMBL/GenBank/DDBJ whole genome shotgun (WGS) entry which is preliminary data.</text>
</comment>